<gene>
    <name evidence="1" type="ORF">NLJ89_g7009</name>
</gene>
<protein>
    <submittedName>
        <fullName evidence="1">Uncharacterized protein</fullName>
    </submittedName>
</protein>
<name>A0A9W8JY45_9AGAR</name>
<reference evidence="1" key="1">
    <citation type="submission" date="2022-07" db="EMBL/GenBank/DDBJ databases">
        <title>Genome Sequence of Agrocybe chaxingu.</title>
        <authorList>
            <person name="Buettner E."/>
        </authorList>
    </citation>
    <scope>NUCLEOTIDE SEQUENCE</scope>
    <source>
        <strain evidence="1">MP-N11</strain>
    </source>
</reference>
<dbReference type="Proteomes" id="UP001148786">
    <property type="component" value="Unassembled WGS sequence"/>
</dbReference>
<sequence>MDALTAALAFGMSIKSQHEKLGLSSKFPPAPSNHAPGLITPASKKKVHFEDARAKIDTKAKGKATTTSLHKAAMAKAEEMARAKKQRESRAARKFVKTPITRVWQEVLEGQKKRQLQRCITSHEVAILARPIVAAIRRQRAIDADPDLVNAVIEQGGDTDNEDNDDHPNAVAWKKIVHLPPNVSLHHFNLRETIDDILLHEYKQQPPRGCPSATGT</sequence>
<accession>A0A9W8JY45</accession>
<dbReference type="EMBL" id="JANKHO010000794">
    <property type="protein sequence ID" value="KAJ3506189.1"/>
    <property type="molecule type" value="Genomic_DNA"/>
</dbReference>
<comment type="caution">
    <text evidence="1">The sequence shown here is derived from an EMBL/GenBank/DDBJ whole genome shotgun (WGS) entry which is preliminary data.</text>
</comment>
<evidence type="ECO:0000313" key="2">
    <source>
        <dbReference type="Proteomes" id="UP001148786"/>
    </source>
</evidence>
<proteinExistence type="predicted"/>
<keyword evidence="2" id="KW-1185">Reference proteome</keyword>
<organism evidence="1 2">
    <name type="scientific">Agrocybe chaxingu</name>
    <dbReference type="NCBI Taxonomy" id="84603"/>
    <lineage>
        <taxon>Eukaryota</taxon>
        <taxon>Fungi</taxon>
        <taxon>Dikarya</taxon>
        <taxon>Basidiomycota</taxon>
        <taxon>Agaricomycotina</taxon>
        <taxon>Agaricomycetes</taxon>
        <taxon>Agaricomycetidae</taxon>
        <taxon>Agaricales</taxon>
        <taxon>Agaricineae</taxon>
        <taxon>Strophariaceae</taxon>
        <taxon>Agrocybe</taxon>
    </lineage>
</organism>
<dbReference type="AlphaFoldDB" id="A0A9W8JY45"/>
<evidence type="ECO:0000313" key="1">
    <source>
        <dbReference type="EMBL" id="KAJ3506189.1"/>
    </source>
</evidence>